<dbReference type="EMBL" id="JAPDNS010000002">
    <property type="protein sequence ID" value="MCW3485497.1"/>
    <property type="molecule type" value="Genomic_DNA"/>
</dbReference>
<dbReference type="Gene3D" id="2.60.40.1120">
    <property type="entry name" value="Carboxypeptidase-like, regulatory domain"/>
    <property type="match status" value="1"/>
</dbReference>
<dbReference type="Gene3D" id="3.55.50.30">
    <property type="match status" value="1"/>
</dbReference>
<keyword evidence="3" id="KW-0998">Cell outer membrane</keyword>
<evidence type="ECO:0000256" key="3">
    <source>
        <dbReference type="ARBA" id="ARBA00023237"/>
    </source>
</evidence>
<keyword evidence="6" id="KW-1185">Reference proteome</keyword>
<comment type="caution">
    <text evidence="5">The sequence shown here is derived from an EMBL/GenBank/DDBJ whole genome shotgun (WGS) entry which is preliminary data.</text>
</comment>
<protein>
    <submittedName>
        <fullName evidence="5">TonB-dependent receptor</fullName>
    </submittedName>
</protein>
<sequence length="1070" mass="121094">MKFFLCKAITHLQQQWSRMICLTIIIGMAFPVLAQEAAPRLITITFQQQSLTDCLDKITAQTNIRFYYEGHALQQIAKKHTAVYTRQPLAAILKTLLDGSGFSWQEVNQQIIIKQAISSPQEKTPPKKAAGKITGKITDAENGQPVIGATIRISNKGTITGIDGTFDMTLDPGNYTALVSSLGYGSKEVNDIAIKDNQLFMLPISLKRNKGQLAGIVVKASARKESVQSLLLRQKNAAEMTNGISAEQIGRTPDKNIGESLKRISGVSSVDNKFVVVRGITDRYNAAVLDGTALPSTEAQSRNFSFDMIPSNLVDNVVVSKTVTPDMNTSFGGGLIQINTKDIPVENFMSLGIGTSYNDQTTGKPFLSHQRGKYDYLGFDDSRRSAPDNLLVTNPVMTGPGTIRGDENLSKTEFQERINAQSRRFTHDNYTLYQYPGAPSQNYQFSLGRLISLDTAKGYKMGFTAALSYRNTQSNTVFSDYHRGKWANEYNNNGNAYGFNTTWGALLNIGIQVGKHRFSVRNTYTHMFDNDLVRTLGYVNDQQDQMAIRPPNIRENDNPVFTSLLQNKLAGQHQLGNIKLEWDVARTSIKREEKAIVNAEQLPRLIEGQYIYLYYPGHYSEPRVPPLSSQFYENHESHYTWSMAGTLPFELAGTRNTIKIGFYGNRKKGGFDWQILPFTNSSSQMDPGLVYLPVKEMQRPENMHINGYSYQMWYKDRYAGDSRNDAVYFMFDNRLGEKLRLVWGVRGDYYKYTEINNPILPGTISTFTPKPEPEWRWLPAANLTYSITPEINIRSSWSIAVVRPELMDNSKFYRYSPYLDGTIENGGLSSTRISNYDVRAEWFSALGETFSVSGFYKYFDKPIELSQAVNANIFYQIANSEWAKVYGLEVEWRKNLHFIGAKDWLKYFTFFGNATLQKSEVEAKFNPMAAADKEVISRLKRPMSGQTPYLINAGLQYQAARLGFNAVYNKSGRKTYVVASEARLIDYEMPRSQVDVQVSYKWFNNKMLVKLNAANLFNQPSAFYKNQADVHAVKEPGYQPGTSDNYEAGEQKTFSRFYGRTYSIQLNYNF</sequence>
<dbReference type="PANTHER" id="PTHR40980:SF4">
    <property type="entry name" value="TONB-DEPENDENT RECEPTOR-LIKE BETA-BARREL DOMAIN-CONTAINING PROTEIN"/>
    <property type="match status" value="1"/>
</dbReference>
<evidence type="ECO:0000259" key="4">
    <source>
        <dbReference type="Pfam" id="PF07715"/>
    </source>
</evidence>
<dbReference type="Pfam" id="PF13715">
    <property type="entry name" value="CarbopepD_reg_2"/>
    <property type="match status" value="1"/>
</dbReference>
<dbReference type="SUPFAM" id="SSF56935">
    <property type="entry name" value="Porins"/>
    <property type="match status" value="1"/>
</dbReference>
<feature type="domain" description="TonB-dependent receptor plug" evidence="4">
    <location>
        <begin position="235"/>
        <end position="322"/>
    </location>
</feature>
<dbReference type="Proteomes" id="UP001207742">
    <property type="component" value="Unassembled WGS sequence"/>
</dbReference>
<comment type="subcellular location">
    <subcellularLocation>
        <location evidence="1">Cell outer membrane</location>
    </subcellularLocation>
</comment>
<keyword evidence="5" id="KW-0675">Receptor</keyword>
<evidence type="ECO:0000313" key="6">
    <source>
        <dbReference type="Proteomes" id="UP001207742"/>
    </source>
</evidence>
<name>A0ABT3IND2_9BACT</name>
<dbReference type="InterPro" id="IPR012910">
    <property type="entry name" value="Plug_dom"/>
</dbReference>
<dbReference type="Pfam" id="PF07715">
    <property type="entry name" value="Plug"/>
    <property type="match status" value="1"/>
</dbReference>
<reference evidence="5 6" key="1">
    <citation type="submission" date="2022-10" db="EMBL/GenBank/DDBJ databases">
        <title>Chitinophaga nivalis PC15 sp. nov., isolated from Pyeongchang county, South Korea.</title>
        <authorList>
            <person name="Trinh H.N."/>
        </authorList>
    </citation>
    <scope>NUCLEOTIDE SEQUENCE [LARGE SCALE GENOMIC DNA]</scope>
    <source>
        <strain evidence="5 6">PC14</strain>
    </source>
</reference>
<proteinExistence type="predicted"/>
<organism evidence="5 6">
    <name type="scientific">Chitinophaga nivalis</name>
    <dbReference type="NCBI Taxonomy" id="2991709"/>
    <lineage>
        <taxon>Bacteria</taxon>
        <taxon>Pseudomonadati</taxon>
        <taxon>Bacteroidota</taxon>
        <taxon>Chitinophagia</taxon>
        <taxon>Chitinophagales</taxon>
        <taxon>Chitinophagaceae</taxon>
        <taxon>Chitinophaga</taxon>
    </lineage>
</organism>
<evidence type="ECO:0000256" key="2">
    <source>
        <dbReference type="ARBA" id="ARBA00023136"/>
    </source>
</evidence>
<dbReference type="InterPro" id="IPR036942">
    <property type="entry name" value="Beta-barrel_TonB_sf"/>
</dbReference>
<gene>
    <name evidence="5" type="ORF">OL497_16425</name>
</gene>
<dbReference type="InterPro" id="IPR037066">
    <property type="entry name" value="Plug_dom_sf"/>
</dbReference>
<accession>A0ABT3IND2</accession>
<dbReference type="Gene3D" id="2.170.130.10">
    <property type="entry name" value="TonB-dependent receptor, plug domain"/>
    <property type="match status" value="1"/>
</dbReference>
<dbReference type="SUPFAM" id="SSF49464">
    <property type="entry name" value="Carboxypeptidase regulatory domain-like"/>
    <property type="match status" value="1"/>
</dbReference>
<evidence type="ECO:0000313" key="5">
    <source>
        <dbReference type="EMBL" id="MCW3485497.1"/>
    </source>
</evidence>
<keyword evidence="2" id="KW-0472">Membrane</keyword>
<dbReference type="Gene3D" id="2.40.170.20">
    <property type="entry name" value="TonB-dependent receptor, beta-barrel domain"/>
    <property type="match status" value="1"/>
</dbReference>
<dbReference type="RefSeq" id="WP_264731981.1">
    <property type="nucleotide sequence ID" value="NZ_JAPDNR010000001.1"/>
</dbReference>
<dbReference type="InterPro" id="IPR008969">
    <property type="entry name" value="CarboxyPept-like_regulatory"/>
</dbReference>
<dbReference type="PANTHER" id="PTHR40980">
    <property type="entry name" value="PLUG DOMAIN-CONTAINING PROTEIN"/>
    <property type="match status" value="1"/>
</dbReference>
<evidence type="ECO:0000256" key="1">
    <source>
        <dbReference type="ARBA" id="ARBA00004442"/>
    </source>
</evidence>